<evidence type="ECO:0000259" key="2">
    <source>
        <dbReference type="Pfam" id="PF15961"/>
    </source>
</evidence>
<dbReference type="InterPro" id="IPR031885">
    <property type="entry name" value="DUF4764"/>
</dbReference>
<dbReference type="Proteomes" id="UP000710432">
    <property type="component" value="Unassembled WGS sequence"/>
</dbReference>
<dbReference type="EMBL" id="JAATJU010021291">
    <property type="protein sequence ID" value="KAH0514067.1"/>
    <property type="molecule type" value="Genomic_DNA"/>
</dbReference>
<reference evidence="3" key="1">
    <citation type="submission" date="2020-03" db="EMBL/GenBank/DDBJ databases">
        <title>Studies in the Genomics of Life Span.</title>
        <authorList>
            <person name="Glass D."/>
        </authorList>
    </citation>
    <scope>NUCLEOTIDE SEQUENCE</scope>
    <source>
        <strain evidence="3">LTLLF</strain>
        <tissue evidence="3">Muscle</tissue>
    </source>
</reference>
<proteinExistence type="predicted"/>
<organism evidence="3 4">
    <name type="scientific">Microtus ochrogaster</name>
    <name type="common">Prairie vole</name>
    <dbReference type="NCBI Taxonomy" id="79684"/>
    <lineage>
        <taxon>Eukaryota</taxon>
        <taxon>Metazoa</taxon>
        <taxon>Chordata</taxon>
        <taxon>Craniata</taxon>
        <taxon>Vertebrata</taxon>
        <taxon>Euteleostomi</taxon>
        <taxon>Mammalia</taxon>
        <taxon>Eutheria</taxon>
        <taxon>Euarchontoglires</taxon>
        <taxon>Glires</taxon>
        <taxon>Rodentia</taxon>
        <taxon>Myomorpha</taxon>
        <taxon>Muroidea</taxon>
        <taxon>Cricetidae</taxon>
        <taxon>Arvicolinae</taxon>
        <taxon>Microtus</taxon>
    </lineage>
</organism>
<dbReference type="PANTHER" id="PTHR16116:SF5">
    <property type="entry name" value="ZINC FINGER PROTEIN 839"/>
    <property type="match status" value="1"/>
</dbReference>
<dbReference type="PANTHER" id="PTHR16116">
    <property type="entry name" value="ZINC FINGER PROTEIN 839"/>
    <property type="match status" value="1"/>
</dbReference>
<name>A0A8J6GPH2_MICOH</name>
<feature type="compositionally biased region" description="Polar residues" evidence="1">
    <location>
        <begin position="206"/>
        <end position="216"/>
    </location>
</feature>
<feature type="compositionally biased region" description="Polar residues" evidence="1">
    <location>
        <begin position="244"/>
        <end position="253"/>
    </location>
</feature>
<feature type="region of interest" description="Disordered" evidence="1">
    <location>
        <begin position="89"/>
        <end position="139"/>
    </location>
</feature>
<feature type="compositionally biased region" description="Polar residues" evidence="1">
    <location>
        <begin position="107"/>
        <end position="120"/>
    </location>
</feature>
<feature type="domain" description="DUF4764" evidence="2">
    <location>
        <begin position="66"/>
        <end position="376"/>
    </location>
</feature>
<evidence type="ECO:0000256" key="1">
    <source>
        <dbReference type="SAM" id="MobiDB-lite"/>
    </source>
</evidence>
<sequence length="381" mass="39962">MSTSFVQTLGENEESFEYAKRLDKRMKEAKEKLQEQISKIPPLATPVYLSVFGVHAENASQDNAFRRPATVKKARTAALPTDVPECPAAISGCQQKPGSSHAPASEGSASAATENPSPCSEGSCGGMAPASDGSVPPVGQQLSVMASADLGARSVSADPALLYQDVRRSALYSQVAEPRGLPPAQSSVFPEENAPEHTAKQDSEAIQRSNGVYGTPSSGEEVESLLLEESGNAEAGDLREMSQPHLSRQQASPSHALPTKAAAFPLQKTLPMNVLPAACVSRTMPEPGSHPGPDGSLPTNGGPSVGSEAGNVSWFLSRMEADGQRELETVATVGEALASELSDLCQEVLSQGQEQVSIRTSNGLILSRPSTSVSQKRMLSQ</sequence>
<accession>A0A8J6GPH2</accession>
<feature type="region of interest" description="Disordered" evidence="1">
    <location>
        <begin position="177"/>
        <end position="222"/>
    </location>
</feature>
<evidence type="ECO:0000313" key="4">
    <source>
        <dbReference type="Proteomes" id="UP000710432"/>
    </source>
</evidence>
<gene>
    <name evidence="3" type="ORF">LTLLF_136875</name>
</gene>
<evidence type="ECO:0000313" key="3">
    <source>
        <dbReference type="EMBL" id="KAH0514067.1"/>
    </source>
</evidence>
<dbReference type="Pfam" id="PF15961">
    <property type="entry name" value="DUF4764"/>
    <property type="match status" value="1"/>
</dbReference>
<feature type="region of interest" description="Disordered" evidence="1">
    <location>
        <begin position="238"/>
        <end position="257"/>
    </location>
</feature>
<feature type="region of interest" description="Disordered" evidence="1">
    <location>
        <begin position="281"/>
        <end position="309"/>
    </location>
</feature>
<dbReference type="AlphaFoldDB" id="A0A8J6GPH2"/>
<comment type="caution">
    <text evidence="3">The sequence shown here is derived from an EMBL/GenBank/DDBJ whole genome shotgun (WGS) entry which is preliminary data.</text>
</comment>
<feature type="compositionally biased region" description="Basic and acidic residues" evidence="1">
    <location>
        <begin position="194"/>
        <end position="205"/>
    </location>
</feature>
<protein>
    <submittedName>
        <fullName evidence="3">Zinc finger protein 839</fullName>
    </submittedName>
</protein>
<dbReference type="InterPro" id="IPR039946">
    <property type="entry name" value="ZN839"/>
</dbReference>